<feature type="compositionally biased region" description="Polar residues" evidence="1">
    <location>
        <begin position="41"/>
        <end position="68"/>
    </location>
</feature>
<evidence type="ECO:0000313" key="3">
    <source>
        <dbReference type="Proteomes" id="UP000281594"/>
    </source>
</evidence>
<evidence type="ECO:0000256" key="1">
    <source>
        <dbReference type="SAM" id="MobiDB-lite"/>
    </source>
</evidence>
<feature type="region of interest" description="Disordered" evidence="1">
    <location>
        <begin position="1"/>
        <end position="90"/>
    </location>
</feature>
<name>A0A3L8QXI5_STRRN</name>
<dbReference type="AlphaFoldDB" id="A0A3L8QXI5"/>
<dbReference type="EMBL" id="QYCY01000004">
    <property type="protein sequence ID" value="RLV71652.1"/>
    <property type="molecule type" value="Genomic_DNA"/>
</dbReference>
<dbReference type="Proteomes" id="UP000281594">
    <property type="component" value="Unassembled WGS sequence"/>
</dbReference>
<evidence type="ECO:0008006" key="4">
    <source>
        <dbReference type="Google" id="ProtNLM"/>
    </source>
</evidence>
<feature type="compositionally biased region" description="Pro residues" evidence="1">
    <location>
        <begin position="211"/>
        <end position="221"/>
    </location>
</feature>
<feature type="compositionally biased region" description="Polar residues" evidence="1">
    <location>
        <begin position="184"/>
        <end position="205"/>
    </location>
</feature>
<feature type="compositionally biased region" description="Low complexity" evidence="1">
    <location>
        <begin position="232"/>
        <end position="255"/>
    </location>
</feature>
<organism evidence="2 3">
    <name type="scientific">Streptomyces rapamycinicus (strain ATCC 29253 / DSM 41530 / NRRL 5491 / AYB-994)</name>
    <name type="common">Streptomyces hygroscopicus (strain ATCC 29253)</name>
    <dbReference type="NCBI Taxonomy" id="1343740"/>
    <lineage>
        <taxon>Bacteria</taxon>
        <taxon>Bacillati</taxon>
        <taxon>Actinomycetota</taxon>
        <taxon>Actinomycetes</taxon>
        <taxon>Kitasatosporales</taxon>
        <taxon>Streptomycetaceae</taxon>
        <taxon>Streptomyces</taxon>
        <taxon>Streptomyces violaceusniger group</taxon>
    </lineage>
</organism>
<protein>
    <recommendedName>
        <fullName evidence="4">Tyr recombinase domain-containing protein</fullName>
    </recommendedName>
</protein>
<reference evidence="2 3" key="1">
    <citation type="journal article" date="2018" name="J. Biol. Chem.">
        <title>Discovery of the actinoplanic acid pathway in Streptomyces rapamycinicus reveals a genetically conserved synergism with rapamycin.</title>
        <authorList>
            <person name="Mrak P."/>
            <person name="Krastel P."/>
            <person name="Pivk Lukancic P."/>
            <person name="Tao J."/>
            <person name="Pistorius D."/>
            <person name="Moore C.M."/>
        </authorList>
    </citation>
    <scope>NUCLEOTIDE SEQUENCE [LARGE SCALE GENOMIC DNA]</scope>
    <source>
        <strain evidence="2 3">NRRL 5491</strain>
    </source>
</reference>
<comment type="caution">
    <text evidence="2">The sequence shown here is derived from an EMBL/GenBank/DDBJ whole genome shotgun (WGS) entry which is preliminary data.</text>
</comment>
<feature type="region of interest" description="Disordered" evidence="1">
    <location>
        <begin position="182"/>
        <end position="297"/>
    </location>
</feature>
<dbReference type="InterPro" id="IPR011010">
    <property type="entry name" value="DNA_brk_join_enz"/>
</dbReference>
<evidence type="ECO:0000313" key="2">
    <source>
        <dbReference type="EMBL" id="RLV71652.1"/>
    </source>
</evidence>
<proteinExistence type="predicted"/>
<dbReference type="GO" id="GO:0003677">
    <property type="term" value="F:DNA binding"/>
    <property type="evidence" value="ECO:0007669"/>
    <property type="project" value="InterPro"/>
</dbReference>
<sequence>MPSKPGFALSSTVARGPSLAPGTRHGPTWVRPSRCCWSGPAATTTCERSPGRASSRSGTLSPANSAKAGSSPCGHCSGTRRRTTRSSATPTIAIRVARQTGGVLQALAQADIDEATATATTPDIRLIVALAAIYAARPKTIRTMKLEDVDLGNRRITGGGHLRPLDDLTRRAVLDWLDHRRNRWPNTANPHLLTTQKTASNSARPANSGPPGQPATSPPPWNGSASTDSSKRPSPTAPTHSTSRSSSESMRRPPSATRTPPVSFSSRSRSRGIAEVSPKGAISVRPCRPTRDGTPSCPLWTASGVVGRLSGPLEPAA</sequence>
<gene>
    <name evidence="2" type="ORF">D3C57_144035</name>
</gene>
<dbReference type="SUPFAM" id="SSF56349">
    <property type="entry name" value="DNA breaking-rejoining enzymes"/>
    <property type="match status" value="1"/>
</dbReference>
<accession>A0A3L8QXI5</accession>